<evidence type="ECO:0000313" key="8">
    <source>
        <dbReference type="Proteomes" id="UP000583266"/>
    </source>
</evidence>
<feature type="domain" description="RNA polymerase sigma factor 70 region 4 type 2" evidence="6">
    <location>
        <begin position="130"/>
        <end position="180"/>
    </location>
</feature>
<dbReference type="Proteomes" id="UP000583266">
    <property type="component" value="Unassembled WGS sequence"/>
</dbReference>
<evidence type="ECO:0000256" key="2">
    <source>
        <dbReference type="ARBA" id="ARBA00023015"/>
    </source>
</evidence>
<dbReference type="GO" id="GO:0003677">
    <property type="term" value="F:DNA binding"/>
    <property type="evidence" value="ECO:0007669"/>
    <property type="project" value="InterPro"/>
</dbReference>
<dbReference type="NCBIfam" id="TIGR02985">
    <property type="entry name" value="Sig70_bacteroi1"/>
    <property type="match status" value="1"/>
</dbReference>
<dbReference type="NCBIfam" id="TIGR02937">
    <property type="entry name" value="sigma70-ECF"/>
    <property type="match status" value="1"/>
</dbReference>
<dbReference type="Gene3D" id="1.10.10.10">
    <property type="entry name" value="Winged helix-like DNA-binding domain superfamily/Winged helix DNA-binding domain"/>
    <property type="match status" value="1"/>
</dbReference>
<dbReference type="EMBL" id="JABBGC010000001">
    <property type="protein sequence ID" value="NML37907.1"/>
    <property type="molecule type" value="Genomic_DNA"/>
</dbReference>
<dbReference type="Pfam" id="PF04542">
    <property type="entry name" value="Sigma70_r2"/>
    <property type="match status" value="1"/>
</dbReference>
<evidence type="ECO:0000256" key="1">
    <source>
        <dbReference type="ARBA" id="ARBA00010641"/>
    </source>
</evidence>
<name>A0A848GJ56_9BACT</name>
<dbReference type="SUPFAM" id="SSF88946">
    <property type="entry name" value="Sigma2 domain of RNA polymerase sigma factors"/>
    <property type="match status" value="1"/>
</dbReference>
<evidence type="ECO:0000259" key="6">
    <source>
        <dbReference type="Pfam" id="PF08281"/>
    </source>
</evidence>
<evidence type="ECO:0000313" key="7">
    <source>
        <dbReference type="EMBL" id="NML37907.1"/>
    </source>
</evidence>
<keyword evidence="3" id="KW-0731">Sigma factor</keyword>
<dbReference type="InterPro" id="IPR014327">
    <property type="entry name" value="RNA_pol_sigma70_bacteroid"/>
</dbReference>
<organism evidence="7 8">
    <name type="scientific">Chitinophaga fulva</name>
    <dbReference type="NCBI Taxonomy" id="2728842"/>
    <lineage>
        <taxon>Bacteria</taxon>
        <taxon>Pseudomonadati</taxon>
        <taxon>Bacteroidota</taxon>
        <taxon>Chitinophagia</taxon>
        <taxon>Chitinophagales</taxon>
        <taxon>Chitinophagaceae</taxon>
        <taxon>Chitinophaga</taxon>
    </lineage>
</organism>
<reference evidence="7 8" key="1">
    <citation type="submission" date="2020-04" db="EMBL/GenBank/DDBJ databases">
        <title>Chitinophaga sp. G-6-1-13 sp. nov., isolated from soil.</title>
        <authorList>
            <person name="Dahal R.H."/>
            <person name="Chaudhary D.K."/>
        </authorList>
    </citation>
    <scope>NUCLEOTIDE SEQUENCE [LARGE SCALE GENOMIC DNA]</scope>
    <source>
        <strain evidence="7 8">G-6-1-13</strain>
    </source>
</reference>
<dbReference type="InterPro" id="IPR013324">
    <property type="entry name" value="RNA_pol_sigma_r3/r4-like"/>
</dbReference>
<dbReference type="AlphaFoldDB" id="A0A848GJ56"/>
<dbReference type="InterPro" id="IPR013249">
    <property type="entry name" value="RNA_pol_sigma70_r4_t2"/>
</dbReference>
<keyword evidence="2" id="KW-0805">Transcription regulation</keyword>
<dbReference type="Gene3D" id="1.10.1740.10">
    <property type="match status" value="1"/>
</dbReference>
<dbReference type="InterPro" id="IPR013325">
    <property type="entry name" value="RNA_pol_sigma_r2"/>
</dbReference>
<sequence length="206" mass="24392">MRSSKLSYLMEDSTQIPILLHDWLAGNDLQFKPLFEYYFPRLKRYTMSYTDDPAISEELAMNVMLKVWQQKSRIATLNDFNSYLFTMMRHETVSMLRRKKTMMTLSSREEEAPATENITETVSYRELLSRYRACLDKLPPRRREAFILNRERGMSYAEIAELLNVSIFTVQNHIAASLKFIRRELHDYADFLMLAAVMLVPMLTEY</sequence>
<dbReference type="RefSeq" id="WP_169224943.1">
    <property type="nucleotide sequence ID" value="NZ_JABBGC010000001.1"/>
</dbReference>
<proteinExistence type="inferred from homology"/>
<dbReference type="Pfam" id="PF08281">
    <property type="entry name" value="Sigma70_r4_2"/>
    <property type="match status" value="1"/>
</dbReference>
<gene>
    <name evidence="7" type="ORF">HHL17_11945</name>
</gene>
<keyword evidence="8" id="KW-1185">Reference proteome</keyword>
<dbReference type="GO" id="GO:0006352">
    <property type="term" value="P:DNA-templated transcription initiation"/>
    <property type="evidence" value="ECO:0007669"/>
    <property type="project" value="InterPro"/>
</dbReference>
<comment type="caution">
    <text evidence="7">The sequence shown here is derived from an EMBL/GenBank/DDBJ whole genome shotgun (WGS) entry which is preliminary data.</text>
</comment>
<dbReference type="PANTHER" id="PTHR43133:SF46">
    <property type="entry name" value="RNA POLYMERASE SIGMA-70 FACTOR ECF SUBFAMILY"/>
    <property type="match status" value="1"/>
</dbReference>
<dbReference type="InterPro" id="IPR007627">
    <property type="entry name" value="RNA_pol_sigma70_r2"/>
</dbReference>
<dbReference type="PANTHER" id="PTHR43133">
    <property type="entry name" value="RNA POLYMERASE ECF-TYPE SIGMA FACTO"/>
    <property type="match status" value="1"/>
</dbReference>
<comment type="similarity">
    <text evidence="1">Belongs to the sigma-70 factor family. ECF subfamily.</text>
</comment>
<dbReference type="InterPro" id="IPR039425">
    <property type="entry name" value="RNA_pol_sigma-70-like"/>
</dbReference>
<protein>
    <submittedName>
        <fullName evidence="7">RNA polymerase sigma-70 factor</fullName>
    </submittedName>
</protein>
<dbReference type="GO" id="GO:0016987">
    <property type="term" value="F:sigma factor activity"/>
    <property type="evidence" value="ECO:0007669"/>
    <property type="project" value="UniProtKB-KW"/>
</dbReference>
<evidence type="ECO:0000259" key="5">
    <source>
        <dbReference type="Pfam" id="PF04542"/>
    </source>
</evidence>
<keyword evidence="4" id="KW-0804">Transcription</keyword>
<dbReference type="InterPro" id="IPR014284">
    <property type="entry name" value="RNA_pol_sigma-70_dom"/>
</dbReference>
<dbReference type="InterPro" id="IPR036388">
    <property type="entry name" value="WH-like_DNA-bd_sf"/>
</dbReference>
<evidence type="ECO:0000256" key="3">
    <source>
        <dbReference type="ARBA" id="ARBA00023082"/>
    </source>
</evidence>
<evidence type="ECO:0000256" key="4">
    <source>
        <dbReference type="ARBA" id="ARBA00023163"/>
    </source>
</evidence>
<dbReference type="SUPFAM" id="SSF88659">
    <property type="entry name" value="Sigma3 and sigma4 domains of RNA polymerase sigma factors"/>
    <property type="match status" value="1"/>
</dbReference>
<feature type="domain" description="RNA polymerase sigma-70 region 2" evidence="5">
    <location>
        <begin position="34"/>
        <end position="100"/>
    </location>
</feature>
<accession>A0A848GJ56</accession>